<dbReference type="EMBL" id="JAIZAY010000002">
    <property type="protein sequence ID" value="KAJ8046156.1"/>
    <property type="molecule type" value="Genomic_DNA"/>
</dbReference>
<protein>
    <submittedName>
        <fullName evidence="1">Uncharacterized protein</fullName>
    </submittedName>
</protein>
<dbReference type="Proteomes" id="UP001152320">
    <property type="component" value="Chromosome 2"/>
</dbReference>
<proteinExistence type="predicted"/>
<evidence type="ECO:0000313" key="2">
    <source>
        <dbReference type="Proteomes" id="UP001152320"/>
    </source>
</evidence>
<evidence type="ECO:0000313" key="1">
    <source>
        <dbReference type="EMBL" id="KAJ8046156.1"/>
    </source>
</evidence>
<organism evidence="1 2">
    <name type="scientific">Holothuria leucospilota</name>
    <name type="common">Black long sea cucumber</name>
    <name type="synonym">Mertensiothuria leucospilota</name>
    <dbReference type="NCBI Taxonomy" id="206669"/>
    <lineage>
        <taxon>Eukaryota</taxon>
        <taxon>Metazoa</taxon>
        <taxon>Echinodermata</taxon>
        <taxon>Eleutherozoa</taxon>
        <taxon>Echinozoa</taxon>
        <taxon>Holothuroidea</taxon>
        <taxon>Aspidochirotacea</taxon>
        <taxon>Aspidochirotida</taxon>
        <taxon>Holothuriidae</taxon>
        <taxon>Holothuria</taxon>
    </lineage>
</organism>
<dbReference type="PANTHER" id="PTHR31424">
    <property type="entry name" value="PROTEIN CBG23806"/>
    <property type="match status" value="1"/>
</dbReference>
<gene>
    <name evidence="1" type="ORF">HOLleu_04741</name>
</gene>
<dbReference type="AlphaFoldDB" id="A0A9Q1HIH6"/>
<sequence>MGIQSFNAKYSCLWCKCLSELRFETTKNWSMFDTTQSARTVEEISMFARAKKGEVVQYGYTSVPLFSVIPVHRVVPDTLHLFLRIADQLVNHLLVELRNRDNLANTCKSIDIEKCNSMKTFETFVNSLGIEWKFCVEKGSNIITSRDFQGPELWKIFNSIKLTEIIPGHPKLNHITKLWDDFIGLISKLKLQMEGNEVLTFQQEAVSWLDLFCKIYMTKNVTPYMYVLVKHIPEALKFHGN</sequence>
<accession>A0A9Q1HIH6</accession>
<name>A0A9Q1HIH6_HOLLE</name>
<dbReference type="OrthoDB" id="2359399at2759"/>
<comment type="caution">
    <text evidence="1">The sequence shown here is derived from an EMBL/GenBank/DDBJ whole genome shotgun (WGS) entry which is preliminary data.</text>
</comment>
<keyword evidence="2" id="KW-1185">Reference proteome</keyword>
<reference evidence="1" key="1">
    <citation type="submission" date="2021-10" db="EMBL/GenBank/DDBJ databases">
        <title>Tropical sea cucumber genome reveals ecological adaptation and Cuvierian tubules defense mechanism.</title>
        <authorList>
            <person name="Chen T."/>
        </authorList>
    </citation>
    <scope>NUCLEOTIDE SEQUENCE</scope>
    <source>
        <strain evidence="1">Nanhai2018</strain>
        <tissue evidence="1">Muscle</tissue>
    </source>
</reference>